<proteinExistence type="predicted"/>
<dbReference type="SUPFAM" id="SSF56672">
    <property type="entry name" value="DNA/RNA polymerases"/>
    <property type="match status" value="1"/>
</dbReference>
<dbReference type="EMBL" id="CARXXK010000002">
    <property type="protein sequence ID" value="CAI6356522.1"/>
    <property type="molecule type" value="Genomic_DNA"/>
</dbReference>
<protein>
    <recommendedName>
        <fullName evidence="3">Reverse transcriptase</fullName>
    </recommendedName>
</protein>
<dbReference type="PANTHER" id="PTHR33064">
    <property type="entry name" value="POL PROTEIN"/>
    <property type="match status" value="1"/>
</dbReference>
<name>A0AAV0WLR4_9HEMI</name>
<comment type="caution">
    <text evidence="1">The sequence shown here is derived from an EMBL/GenBank/DDBJ whole genome shotgun (WGS) entry which is preliminary data.</text>
</comment>
<evidence type="ECO:0008006" key="3">
    <source>
        <dbReference type="Google" id="ProtNLM"/>
    </source>
</evidence>
<reference evidence="1 2" key="1">
    <citation type="submission" date="2023-01" db="EMBL/GenBank/DDBJ databases">
        <authorList>
            <person name="Whitehead M."/>
        </authorList>
    </citation>
    <scope>NUCLEOTIDE SEQUENCE [LARGE SCALE GENOMIC DNA]</scope>
</reference>
<gene>
    <name evidence="1" type="ORF">MEUPH1_LOCUS12247</name>
</gene>
<dbReference type="AlphaFoldDB" id="A0AAV0WLR4"/>
<dbReference type="InterPro" id="IPR043128">
    <property type="entry name" value="Rev_trsase/Diguanyl_cyclase"/>
</dbReference>
<dbReference type="Gene3D" id="3.30.70.270">
    <property type="match status" value="2"/>
</dbReference>
<dbReference type="InterPro" id="IPR051320">
    <property type="entry name" value="Viral_Replic_Matur_Polypro"/>
</dbReference>
<organism evidence="1 2">
    <name type="scientific">Macrosiphum euphorbiae</name>
    <name type="common">potato aphid</name>
    <dbReference type="NCBI Taxonomy" id="13131"/>
    <lineage>
        <taxon>Eukaryota</taxon>
        <taxon>Metazoa</taxon>
        <taxon>Ecdysozoa</taxon>
        <taxon>Arthropoda</taxon>
        <taxon>Hexapoda</taxon>
        <taxon>Insecta</taxon>
        <taxon>Pterygota</taxon>
        <taxon>Neoptera</taxon>
        <taxon>Paraneoptera</taxon>
        <taxon>Hemiptera</taxon>
        <taxon>Sternorrhyncha</taxon>
        <taxon>Aphidomorpha</taxon>
        <taxon>Aphidoidea</taxon>
        <taxon>Aphididae</taxon>
        <taxon>Macrosiphini</taxon>
        <taxon>Macrosiphum</taxon>
    </lineage>
</organism>
<evidence type="ECO:0000313" key="1">
    <source>
        <dbReference type="EMBL" id="CAI6356522.1"/>
    </source>
</evidence>
<accession>A0AAV0WLR4</accession>
<dbReference type="PANTHER" id="PTHR33064:SF37">
    <property type="entry name" value="RIBONUCLEASE H"/>
    <property type="match status" value="1"/>
</dbReference>
<dbReference type="GO" id="GO:0071897">
    <property type="term" value="P:DNA biosynthetic process"/>
    <property type="evidence" value="ECO:0007669"/>
    <property type="project" value="UniProtKB-ARBA"/>
</dbReference>
<evidence type="ECO:0000313" key="2">
    <source>
        <dbReference type="Proteomes" id="UP001160148"/>
    </source>
</evidence>
<dbReference type="InterPro" id="IPR043502">
    <property type="entry name" value="DNA/RNA_pol_sf"/>
</dbReference>
<keyword evidence="2" id="KW-1185">Reference proteome</keyword>
<sequence length="90" mass="10447">MLVTLREVLEKIRYAQLTLKSSKCSFRARRIHFLGFIVEDGENRPGDAKECTISEYPVPKDVHKVRRFLGLTGFFRQFVEKYAVVAEPLT</sequence>
<dbReference type="Proteomes" id="UP001160148">
    <property type="component" value="Unassembled WGS sequence"/>
</dbReference>